<protein>
    <recommendedName>
        <fullName evidence="3">histidine kinase</fullName>
        <ecNumber evidence="3">2.7.13.3</ecNumber>
    </recommendedName>
</protein>
<evidence type="ECO:0000256" key="7">
    <source>
        <dbReference type="ARBA" id="ARBA00022777"/>
    </source>
</evidence>
<keyword evidence="11" id="KW-0472">Membrane</keyword>
<keyword evidence="5" id="KW-0808">Transferase</keyword>
<dbReference type="CDD" id="cd16917">
    <property type="entry name" value="HATPase_UhpB-NarQ-NarX-like"/>
    <property type="match status" value="1"/>
</dbReference>
<dbReference type="PANTHER" id="PTHR24421">
    <property type="entry name" value="NITRATE/NITRITE SENSOR PROTEIN NARX-RELATED"/>
    <property type="match status" value="1"/>
</dbReference>
<comment type="caution">
    <text evidence="13">The sequence shown here is derived from an EMBL/GenBank/DDBJ whole genome shotgun (WGS) entry which is preliminary data.</text>
</comment>
<comment type="catalytic activity">
    <reaction evidence="1">
        <text>ATP + protein L-histidine = ADP + protein N-phospho-L-histidine.</text>
        <dbReference type="EC" id="2.7.13.3"/>
    </reaction>
</comment>
<comment type="subcellular location">
    <subcellularLocation>
        <location evidence="2">Membrane</location>
    </subcellularLocation>
</comment>
<dbReference type="PATRIC" id="fig|1127483.3.peg.5837"/>
<evidence type="ECO:0000256" key="5">
    <source>
        <dbReference type="ARBA" id="ARBA00022679"/>
    </source>
</evidence>
<feature type="transmembrane region" description="Helical" evidence="11">
    <location>
        <begin position="168"/>
        <end position="190"/>
    </location>
</feature>
<keyword evidence="10" id="KW-0175">Coiled coil</keyword>
<dbReference type="Pfam" id="PF07730">
    <property type="entry name" value="HisKA_3"/>
    <property type="match status" value="1"/>
</dbReference>
<dbReference type="CDD" id="cd06225">
    <property type="entry name" value="HAMP"/>
    <property type="match status" value="1"/>
</dbReference>
<evidence type="ECO:0000256" key="4">
    <source>
        <dbReference type="ARBA" id="ARBA00022553"/>
    </source>
</evidence>
<dbReference type="SUPFAM" id="SSF55874">
    <property type="entry name" value="ATPase domain of HSP90 chaperone/DNA topoisomerase II/histidine kinase"/>
    <property type="match status" value="1"/>
</dbReference>
<keyword evidence="11" id="KW-1133">Transmembrane helix</keyword>
<evidence type="ECO:0000259" key="12">
    <source>
        <dbReference type="PROSITE" id="PS50885"/>
    </source>
</evidence>
<dbReference type="EC" id="2.7.13.3" evidence="3"/>
<evidence type="ECO:0000256" key="1">
    <source>
        <dbReference type="ARBA" id="ARBA00000085"/>
    </source>
</evidence>
<dbReference type="InterPro" id="IPR003594">
    <property type="entry name" value="HATPase_dom"/>
</dbReference>
<dbReference type="Gene3D" id="6.10.340.10">
    <property type="match status" value="1"/>
</dbReference>
<feature type="coiled-coil region" evidence="10">
    <location>
        <begin position="224"/>
        <end position="258"/>
    </location>
</feature>
<evidence type="ECO:0000256" key="2">
    <source>
        <dbReference type="ARBA" id="ARBA00004370"/>
    </source>
</evidence>
<dbReference type="Proteomes" id="UP000005808">
    <property type="component" value="Unassembled WGS sequence"/>
</dbReference>
<dbReference type="InterPro" id="IPR011712">
    <property type="entry name" value="Sig_transdc_His_kin_sub3_dim/P"/>
</dbReference>
<evidence type="ECO:0000256" key="9">
    <source>
        <dbReference type="ARBA" id="ARBA00023012"/>
    </source>
</evidence>
<evidence type="ECO:0000313" key="13">
    <source>
        <dbReference type="EMBL" id="EHP39890.1"/>
    </source>
</evidence>
<evidence type="ECO:0000256" key="3">
    <source>
        <dbReference type="ARBA" id="ARBA00012438"/>
    </source>
</evidence>
<dbReference type="GO" id="GO:0016020">
    <property type="term" value="C:membrane"/>
    <property type="evidence" value="ECO:0007669"/>
    <property type="project" value="UniProtKB-SubCell"/>
</dbReference>
<dbReference type="InterPro" id="IPR003660">
    <property type="entry name" value="HAMP_dom"/>
</dbReference>
<sequence>MSTGHCNLQGGVIAMTMSRYLLSRAIWISAACLCCALVVALGLAVRAIGDERRGADAMALLIPRLSALQMAAPAEREAHFAALRAINASAQMRHLWLHLEDAKGQVLVSAPASRDSSAWGGLLALAGLSADAARLESRWEIRTRDGATYRAALRWNPESEIQEASDDVAGNLAVLAVYSALLLFGIHWAVGRALAPLQQILAAIRRYEHKDYSVRLPPMRTREMDQIRRALNHLAGVLDETQAERRALSRKLLTAQESERARLARELHDEFGQVLTAMRADAAYLVRKSVHEPVLQLVANDLAGHCARIQREVSHLLHRLRPHGVQPDGRLASVERLLQDLVQAWRDQPGQQTQVDYEVALGGVAPGADLVLTLYRMTQEALTNVMRHAGARRVAIRIAATAAGEAVRWSVEDDGQGIADVAARGPIWARCTSKLPLLRPLPRQAAA</sequence>
<dbReference type="Pfam" id="PF00672">
    <property type="entry name" value="HAMP"/>
    <property type="match status" value="1"/>
</dbReference>
<keyword evidence="8" id="KW-0067">ATP-binding</keyword>
<dbReference type="SMART" id="SM00304">
    <property type="entry name" value="HAMP"/>
    <property type="match status" value="1"/>
</dbReference>
<dbReference type="Pfam" id="PF02518">
    <property type="entry name" value="HATPase_c"/>
    <property type="match status" value="1"/>
</dbReference>
<proteinExistence type="predicted"/>
<dbReference type="PROSITE" id="PS50885">
    <property type="entry name" value="HAMP"/>
    <property type="match status" value="1"/>
</dbReference>
<dbReference type="GO" id="GO:0005524">
    <property type="term" value="F:ATP binding"/>
    <property type="evidence" value="ECO:0007669"/>
    <property type="project" value="UniProtKB-KW"/>
</dbReference>
<feature type="transmembrane region" description="Helical" evidence="11">
    <location>
        <begin position="25"/>
        <end position="45"/>
    </location>
</feature>
<gene>
    <name evidence="13" type="ORF">OR16_29249</name>
</gene>
<organism evidence="13 14">
    <name type="scientific">Cupriavidus basilensis OR16</name>
    <dbReference type="NCBI Taxonomy" id="1127483"/>
    <lineage>
        <taxon>Bacteria</taxon>
        <taxon>Pseudomonadati</taxon>
        <taxon>Pseudomonadota</taxon>
        <taxon>Betaproteobacteria</taxon>
        <taxon>Burkholderiales</taxon>
        <taxon>Burkholderiaceae</taxon>
        <taxon>Cupriavidus</taxon>
    </lineage>
</organism>
<feature type="domain" description="HAMP" evidence="12">
    <location>
        <begin position="191"/>
        <end position="243"/>
    </location>
</feature>
<evidence type="ECO:0000313" key="14">
    <source>
        <dbReference type="Proteomes" id="UP000005808"/>
    </source>
</evidence>
<accession>H1SCB2</accession>
<evidence type="ECO:0000256" key="6">
    <source>
        <dbReference type="ARBA" id="ARBA00022741"/>
    </source>
</evidence>
<keyword evidence="4" id="KW-0597">Phosphoprotein</keyword>
<dbReference type="Gene3D" id="1.20.5.1930">
    <property type="match status" value="1"/>
</dbReference>
<reference evidence="13 14" key="1">
    <citation type="journal article" date="2012" name="J. Bacteriol.">
        <title>De Novo Genome Project of Cupriavidus basilensis OR16.</title>
        <authorList>
            <person name="Cserhati M."/>
            <person name="Kriszt B."/>
            <person name="Szoboszlay S."/>
            <person name="Toth A."/>
            <person name="Szabo I."/>
            <person name="Tancsics A."/>
            <person name="Nagy I."/>
            <person name="Horvath B."/>
            <person name="Nagy I."/>
            <person name="Kukolya J."/>
        </authorList>
    </citation>
    <scope>NUCLEOTIDE SEQUENCE [LARGE SCALE GENOMIC DNA]</scope>
    <source>
        <strain evidence="13 14">OR16</strain>
    </source>
</reference>
<keyword evidence="11" id="KW-0812">Transmembrane</keyword>
<dbReference type="InterPro" id="IPR050482">
    <property type="entry name" value="Sensor_HK_TwoCompSys"/>
</dbReference>
<dbReference type="EMBL" id="AHJE01000081">
    <property type="protein sequence ID" value="EHP39890.1"/>
    <property type="molecule type" value="Genomic_DNA"/>
</dbReference>
<dbReference type="PANTHER" id="PTHR24421:SF10">
    <property type="entry name" value="NITRATE_NITRITE SENSOR PROTEIN NARQ"/>
    <property type="match status" value="1"/>
</dbReference>
<evidence type="ECO:0000256" key="10">
    <source>
        <dbReference type="SAM" id="Coils"/>
    </source>
</evidence>
<evidence type="ECO:0000256" key="11">
    <source>
        <dbReference type="SAM" id="Phobius"/>
    </source>
</evidence>
<dbReference type="GO" id="GO:0046983">
    <property type="term" value="F:protein dimerization activity"/>
    <property type="evidence" value="ECO:0007669"/>
    <property type="project" value="InterPro"/>
</dbReference>
<name>H1SCB2_9BURK</name>
<dbReference type="Gene3D" id="3.30.565.10">
    <property type="entry name" value="Histidine kinase-like ATPase, C-terminal domain"/>
    <property type="match status" value="1"/>
</dbReference>
<keyword evidence="7 13" id="KW-0418">Kinase</keyword>
<dbReference type="InterPro" id="IPR036890">
    <property type="entry name" value="HATPase_C_sf"/>
</dbReference>
<keyword evidence="6" id="KW-0547">Nucleotide-binding</keyword>
<dbReference type="AlphaFoldDB" id="H1SCB2"/>
<keyword evidence="9" id="KW-0902">Two-component regulatory system</keyword>
<evidence type="ECO:0000256" key="8">
    <source>
        <dbReference type="ARBA" id="ARBA00022840"/>
    </source>
</evidence>
<dbReference type="GO" id="GO:0000155">
    <property type="term" value="F:phosphorelay sensor kinase activity"/>
    <property type="evidence" value="ECO:0007669"/>
    <property type="project" value="InterPro"/>
</dbReference>